<name>A0ABT3ZL84_9BURK</name>
<comment type="caution">
    <text evidence="2">The sequence shown here is derived from an EMBL/GenBank/DDBJ whole genome shotgun (WGS) entry which is preliminary data.</text>
</comment>
<feature type="compositionally biased region" description="Low complexity" evidence="1">
    <location>
        <begin position="77"/>
        <end position="86"/>
    </location>
</feature>
<reference evidence="2" key="1">
    <citation type="submission" date="2022-11" db="EMBL/GenBank/DDBJ databases">
        <title>Robbsia betulipollinis sp. nov., isolated from pollen of birch (Betula pendula).</title>
        <authorList>
            <person name="Shi H."/>
            <person name="Ambika Manirajan B."/>
            <person name="Ratering S."/>
            <person name="Geissler-Plaum R."/>
            <person name="Schnell S."/>
        </authorList>
    </citation>
    <scope>NUCLEOTIDE SEQUENCE</scope>
    <source>
        <strain evidence="2">Bb-Pol-6</strain>
    </source>
</reference>
<dbReference type="EMBL" id="JAPMXC010000001">
    <property type="protein sequence ID" value="MCY0387107.1"/>
    <property type="molecule type" value="Genomic_DNA"/>
</dbReference>
<evidence type="ECO:0000256" key="1">
    <source>
        <dbReference type="SAM" id="MobiDB-lite"/>
    </source>
</evidence>
<protein>
    <submittedName>
        <fullName evidence="2">Uncharacterized protein</fullName>
    </submittedName>
</protein>
<feature type="region of interest" description="Disordered" evidence="1">
    <location>
        <begin position="75"/>
        <end position="95"/>
    </location>
</feature>
<organism evidence="2 3">
    <name type="scientific">Robbsia betulipollinis</name>
    <dbReference type="NCBI Taxonomy" id="2981849"/>
    <lineage>
        <taxon>Bacteria</taxon>
        <taxon>Pseudomonadati</taxon>
        <taxon>Pseudomonadota</taxon>
        <taxon>Betaproteobacteria</taxon>
        <taxon>Burkholderiales</taxon>
        <taxon>Burkholderiaceae</taxon>
        <taxon>Robbsia</taxon>
    </lineage>
</organism>
<keyword evidence="3" id="KW-1185">Reference proteome</keyword>
<accession>A0ABT3ZL84</accession>
<evidence type="ECO:0000313" key="2">
    <source>
        <dbReference type="EMBL" id="MCY0387107.1"/>
    </source>
</evidence>
<dbReference type="RefSeq" id="WP_267846839.1">
    <property type="nucleotide sequence ID" value="NZ_JAPMXC010000001.1"/>
</dbReference>
<evidence type="ECO:0000313" key="3">
    <source>
        <dbReference type="Proteomes" id="UP001082899"/>
    </source>
</evidence>
<gene>
    <name evidence="2" type="ORF">OVY01_07650</name>
</gene>
<sequence>MIDSTTRAFVCIRSLAMRQDLDDYAQRQAQRERALDALVHQQQKVAARLHHLSRDVHQLGDAMMRVEDRRRARRLLRGAAPDAPAGQGESGGAAP</sequence>
<dbReference type="Proteomes" id="UP001082899">
    <property type="component" value="Unassembled WGS sequence"/>
</dbReference>
<proteinExistence type="predicted"/>